<name>A0AC34GXF6_9BILA</name>
<reference evidence="2" key="1">
    <citation type="submission" date="2022-11" db="UniProtKB">
        <authorList>
            <consortium name="WormBaseParasite"/>
        </authorList>
    </citation>
    <scope>IDENTIFICATION</scope>
</reference>
<accession>A0AC34GXF6</accession>
<organism evidence="1 2">
    <name type="scientific">Panagrolaimus sp. ES5</name>
    <dbReference type="NCBI Taxonomy" id="591445"/>
    <lineage>
        <taxon>Eukaryota</taxon>
        <taxon>Metazoa</taxon>
        <taxon>Ecdysozoa</taxon>
        <taxon>Nematoda</taxon>
        <taxon>Chromadorea</taxon>
        <taxon>Rhabditida</taxon>
        <taxon>Tylenchina</taxon>
        <taxon>Panagrolaimomorpha</taxon>
        <taxon>Panagrolaimoidea</taxon>
        <taxon>Panagrolaimidae</taxon>
        <taxon>Panagrolaimus</taxon>
    </lineage>
</organism>
<evidence type="ECO:0000313" key="2">
    <source>
        <dbReference type="WBParaSite" id="ES5_v2.g9802.t1"/>
    </source>
</evidence>
<sequence>MMAADGTGDNLDGETTTTQLAPTHTEVEALCKELFEQTIGKEQYEHVEGLKWNKKLVESVTQALVGMSRPYKYCVSCIIMEVGAGVGLNVASTCYWDRATDVSYSIRCESKNVIGVISIFAVNYV</sequence>
<dbReference type="Proteomes" id="UP000887579">
    <property type="component" value="Unplaced"/>
</dbReference>
<evidence type="ECO:0000313" key="1">
    <source>
        <dbReference type="Proteomes" id="UP000887579"/>
    </source>
</evidence>
<proteinExistence type="predicted"/>
<dbReference type="WBParaSite" id="ES5_v2.g9802.t1">
    <property type="protein sequence ID" value="ES5_v2.g9802.t1"/>
    <property type="gene ID" value="ES5_v2.g9802"/>
</dbReference>
<protein>
    <submittedName>
        <fullName evidence="2">Dynein light chain</fullName>
    </submittedName>
</protein>